<feature type="domain" description="AB hydrolase-1" evidence="1">
    <location>
        <begin position="4"/>
        <end position="238"/>
    </location>
</feature>
<dbReference type="InterPro" id="IPR029058">
    <property type="entry name" value="AB_hydrolase_fold"/>
</dbReference>
<keyword evidence="3" id="KW-1185">Reference proteome</keyword>
<dbReference type="EMBL" id="BAAAGS010000005">
    <property type="protein sequence ID" value="GAA0514773.1"/>
    <property type="molecule type" value="Genomic_DNA"/>
</dbReference>
<dbReference type="PANTHER" id="PTHR10992:SF1086">
    <property type="entry name" value="AB HYDROLASE-1 DOMAIN-CONTAINING PROTEIN"/>
    <property type="match status" value="1"/>
</dbReference>
<evidence type="ECO:0000259" key="1">
    <source>
        <dbReference type="Pfam" id="PF12697"/>
    </source>
</evidence>
<name>A0ABN1CBM6_SACER</name>
<gene>
    <name evidence="2" type="ORF">GCM10009533_12180</name>
</gene>
<evidence type="ECO:0000313" key="2">
    <source>
        <dbReference type="EMBL" id="GAA0514773.1"/>
    </source>
</evidence>
<dbReference type="RefSeq" id="WP_009946261.1">
    <property type="nucleotide sequence ID" value="NZ_BAAAGS010000005.1"/>
</dbReference>
<sequence>MATFVLVPGFWLGAWAWEDVARDLRAAGHDVHPVTLTGLAERASEASPQVDVDTHIDDIISVIRDNDLHKVVLVGHSGGSIPVTGVGDRIPERLARIVYVDSGPLPDGMAQIDFQDTDGQEELRRQVSTEGGGWKIPVPPFDPATDADNLAGLGEEQLRRMRELATPQPFGTAGQPLRRPQTIPDTPKSAIMCTFPPELVRSLADSGNPVFAPMAGLDLHHLPTGHWPMFSRPADLAALLSKLA</sequence>
<evidence type="ECO:0000313" key="3">
    <source>
        <dbReference type="Proteomes" id="UP001500729"/>
    </source>
</evidence>
<accession>A0ABN1CBM6</accession>
<organism evidence="2 3">
    <name type="scientific">Saccharopolyspora erythraea</name>
    <name type="common">Streptomyces erythraeus</name>
    <dbReference type="NCBI Taxonomy" id="1836"/>
    <lineage>
        <taxon>Bacteria</taxon>
        <taxon>Bacillati</taxon>
        <taxon>Actinomycetota</taxon>
        <taxon>Actinomycetes</taxon>
        <taxon>Pseudonocardiales</taxon>
        <taxon>Pseudonocardiaceae</taxon>
        <taxon>Saccharopolyspora</taxon>
    </lineage>
</organism>
<dbReference type="Pfam" id="PF12697">
    <property type="entry name" value="Abhydrolase_6"/>
    <property type="match status" value="1"/>
</dbReference>
<dbReference type="SUPFAM" id="SSF53474">
    <property type="entry name" value="alpha/beta-Hydrolases"/>
    <property type="match status" value="1"/>
</dbReference>
<dbReference type="Proteomes" id="UP001500729">
    <property type="component" value="Unassembled WGS sequence"/>
</dbReference>
<reference evidence="2 3" key="1">
    <citation type="journal article" date="2019" name="Int. J. Syst. Evol. Microbiol.">
        <title>The Global Catalogue of Microorganisms (GCM) 10K type strain sequencing project: providing services to taxonomists for standard genome sequencing and annotation.</title>
        <authorList>
            <consortium name="The Broad Institute Genomics Platform"/>
            <consortium name="The Broad Institute Genome Sequencing Center for Infectious Disease"/>
            <person name="Wu L."/>
            <person name="Ma J."/>
        </authorList>
    </citation>
    <scope>NUCLEOTIDE SEQUENCE [LARGE SCALE GENOMIC DNA]</scope>
    <source>
        <strain evidence="2 3">JCM 10303</strain>
    </source>
</reference>
<protein>
    <recommendedName>
        <fullName evidence="1">AB hydrolase-1 domain-containing protein</fullName>
    </recommendedName>
</protein>
<comment type="caution">
    <text evidence="2">The sequence shown here is derived from an EMBL/GenBank/DDBJ whole genome shotgun (WGS) entry which is preliminary data.</text>
</comment>
<dbReference type="InterPro" id="IPR000073">
    <property type="entry name" value="AB_hydrolase_1"/>
</dbReference>
<dbReference type="Gene3D" id="3.40.50.1820">
    <property type="entry name" value="alpha/beta hydrolase"/>
    <property type="match status" value="1"/>
</dbReference>
<dbReference type="PANTHER" id="PTHR10992">
    <property type="entry name" value="METHYLESTERASE FAMILY MEMBER"/>
    <property type="match status" value="1"/>
</dbReference>
<proteinExistence type="predicted"/>
<dbReference type="InterPro" id="IPR045889">
    <property type="entry name" value="MES/HNL"/>
</dbReference>